<dbReference type="Proteomes" id="UP000001052">
    <property type="component" value="Chromosome"/>
</dbReference>
<dbReference type="EMBL" id="CP001734">
    <property type="protein sequence ID" value="ACV68910.1"/>
    <property type="molecule type" value="Genomic_DNA"/>
</dbReference>
<proteinExistence type="predicted"/>
<organism evidence="1 2">
    <name type="scientific">Desulfohalobium retbaense (strain ATCC 49708 / DSM 5692 / JCM 16813 / HR100)</name>
    <dbReference type="NCBI Taxonomy" id="485915"/>
    <lineage>
        <taxon>Bacteria</taxon>
        <taxon>Pseudomonadati</taxon>
        <taxon>Thermodesulfobacteriota</taxon>
        <taxon>Desulfovibrionia</taxon>
        <taxon>Desulfovibrionales</taxon>
        <taxon>Desulfohalobiaceae</taxon>
        <taxon>Desulfohalobium</taxon>
    </lineage>
</organism>
<gene>
    <name evidence="1" type="ordered locus">Dret_1626</name>
</gene>
<evidence type="ECO:0000313" key="2">
    <source>
        <dbReference type="Proteomes" id="UP000001052"/>
    </source>
</evidence>
<keyword evidence="2" id="KW-1185">Reference proteome</keyword>
<sequence>MGPHFAVWLRRLAEKFALQPGFRPYHREPFFKKIDSIVKEPEFLSNTLF</sequence>
<name>C8X3B3_DESRD</name>
<dbReference type="AlphaFoldDB" id="C8X3B3"/>
<reference evidence="2" key="1">
    <citation type="submission" date="2009-09" db="EMBL/GenBank/DDBJ databases">
        <title>The complete chromosome of Desulfohalobium retbaense DSM 5692.</title>
        <authorList>
            <consortium name="US DOE Joint Genome Institute (JGI-PGF)"/>
            <person name="Lucas S."/>
            <person name="Copeland A."/>
            <person name="Lapidus A."/>
            <person name="Glavina del Rio T."/>
            <person name="Dalin E."/>
            <person name="Tice H."/>
            <person name="Bruce D."/>
            <person name="Goodwin L."/>
            <person name="Pitluck S."/>
            <person name="Kyrpides N."/>
            <person name="Mavromatis K."/>
            <person name="Ivanova N."/>
            <person name="Mikhailova N."/>
            <person name="Munk A.C."/>
            <person name="Brettin T."/>
            <person name="Detter J.C."/>
            <person name="Han C."/>
            <person name="Tapia R."/>
            <person name="Larimer F."/>
            <person name="Land M."/>
            <person name="Hauser L."/>
            <person name="Markowitz V."/>
            <person name="Cheng J.-F."/>
            <person name="Hugenholtz P."/>
            <person name="Woyke T."/>
            <person name="Wu D."/>
            <person name="Spring S."/>
            <person name="Klenk H.-P."/>
            <person name="Eisen J.A."/>
        </authorList>
    </citation>
    <scope>NUCLEOTIDE SEQUENCE [LARGE SCALE GENOMIC DNA]</scope>
    <source>
        <strain evidence="2">DSM 5692</strain>
    </source>
</reference>
<dbReference type="KEGG" id="drt:Dret_1626"/>
<accession>C8X3B3</accession>
<dbReference type="HOGENOM" id="CLU_3134939_0_0_7"/>
<reference evidence="1 2" key="2">
    <citation type="journal article" date="2010" name="Stand. Genomic Sci.">
        <title>Complete genome sequence of Desulfohalobium retbaense type strain (HR(100)).</title>
        <authorList>
            <person name="Spring S."/>
            <person name="Nolan M."/>
            <person name="Lapidus A."/>
            <person name="Glavina Del Rio T."/>
            <person name="Copeland A."/>
            <person name="Tice H."/>
            <person name="Cheng J.F."/>
            <person name="Lucas S."/>
            <person name="Land M."/>
            <person name="Chen F."/>
            <person name="Bruce D."/>
            <person name="Goodwin L."/>
            <person name="Pitluck S."/>
            <person name="Ivanova N."/>
            <person name="Mavromatis K."/>
            <person name="Mikhailova N."/>
            <person name="Pati A."/>
            <person name="Chen A."/>
            <person name="Palaniappan K."/>
            <person name="Hauser L."/>
            <person name="Chang Y.J."/>
            <person name="Jeffries C.D."/>
            <person name="Munk C."/>
            <person name="Kiss H."/>
            <person name="Chain P."/>
            <person name="Han C."/>
            <person name="Brettin T."/>
            <person name="Detter J.C."/>
            <person name="Schuler E."/>
            <person name="Goker M."/>
            <person name="Rohde M."/>
            <person name="Bristow J."/>
            <person name="Eisen J.A."/>
            <person name="Markowitz V."/>
            <person name="Hugenholtz P."/>
            <person name="Kyrpides N.C."/>
            <person name="Klenk H.P."/>
        </authorList>
    </citation>
    <scope>NUCLEOTIDE SEQUENCE [LARGE SCALE GENOMIC DNA]</scope>
    <source>
        <strain evidence="1 2">DSM 5692</strain>
    </source>
</reference>
<evidence type="ECO:0000313" key="1">
    <source>
        <dbReference type="EMBL" id="ACV68910.1"/>
    </source>
</evidence>
<protein>
    <submittedName>
        <fullName evidence="1">Uncharacterized protein</fullName>
    </submittedName>
</protein>